<dbReference type="InterPro" id="IPR002591">
    <property type="entry name" value="Phosphodiest/P_Trfase"/>
</dbReference>
<dbReference type="AlphaFoldDB" id="A0A933SGV9"/>
<dbReference type="Gene3D" id="3.40.720.10">
    <property type="entry name" value="Alkaline Phosphatase, subunit A"/>
    <property type="match status" value="1"/>
</dbReference>
<name>A0A933SGV9_UNCEI</name>
<dbReference type="Proteomes" id="UP000696931">
    <property type="component" value="Unassembled WGS sequence"/>
</dbReference>
<accession>A0A933SGV9</accession>
<reference evidence="1" key="1">
    <citation type="submission" date="2020-07" db="EMBL/GenBank/DDBJ databases">
        <title>Huge and variable diversity of episymbiotic CPR bacteria and DPANN archaea in groundwater ecosystems.</title>
        <authorList>
            <person name="He C.Y."/>
            <person name="Keren R."/>
            <person name="Whittaker M."/>
            <person name="Farag I.F."/>
            <person name="Doudna J."/>
            <person name="Cate J.H.D."/>
            <person name="Banfield J.F."/>
        </authorList>
    </citation>
    <scope>NUCLEOTIDE SEQUENCE</scope>
    <source>
        <strain evidence="1">NC_groundwater_1813_Pr3_B-0.1um_71_17</strain>
    </source>
</reference>
<comment type="caution">
    <text evidence="1">The sequence shown here is derived from an EMBL/GenBank/DDBJ whole genome shotgun (WGS) entry which is preliminary data.</text>
</comment>
<dbReference type="Pfam" id="PF01663">
    <property type="entry name" value="Phosphodiest"/>
    <property type="match status" value="1"/>
</dbReference>
<sequence length="357" mass="40233">LAHRREIATILGFSSGALPTAFTGRTPAEHGRWLMYRRAGLEPSPFEGFGRIAWLPPRLRRSWKFQQWLTRRVAKRVHGYFNLYEVPPHELEHFDLAEKADIFTPGGLPLDSLWDTLQRRGVRWRGWNWRTPEAQAYAELGAALREGAHDFLFLYTADLDALLHREGSRGAAVRDRMARYDAWVRELAATAGRPVWLYLCSDHGMVDVTAHADVMARVNALPHARGRDYVAFYDSTMARFWWRSGAAGEAARDAVRAALAAEPLGRWLTDDELRAEGALFEKREYGDDVFLLEPGALLVPSFMGSRPVAGMHGYDASHPDMTALLASNRELPSHVRRLADLRAFLESELDALAAEAA</sequence>
<dbReference type="InterPro" id="IPR017850">
    <property type="entry name" value="Alkaline_phosphatase_core_sf"/>
</dbReference>
<protein>
    <submittedName>
        <fullName evidence="1">Alkaline phosphatase family protein</fullName>
    </submittedName>
</protein>
<dbReference type="SUPFAM" id="SSF53649">
    <property type="entry name" value="Alkaline phosphatase-like"/>
    <property type="match status" value="1"/>
</dbReference>
<dbReference type="EMBL" id="JACRIW010000118">
    <property type="protein sequence ID" value="MBI5171080.1"/>
    <property type="molecule type" value="Genomic_DNA"/>
</dbReference>
<gene>
    <name evidence="1" type="ORF">HZA61_16460</name>
</gene>
<evidence type="ECO:0000313" key="1">
    <source>
        <dbReference type="EMBL" id="MBI5171080.1"/>
    </source>
</evidence>
<proteinExistence type="predicted"/>
<feature type="non-terminal residue" evidence="1">
    <location>
        <position position="1"/>
    </location>
</feature>
<evidence type="ECO:0000313" key="2">
    <source>
        <dbReference type="Proteomes" id="UP000696931"/>
    </source>
</evidence>
<organism evidence="1 2">
    <name type="scientific">Eiseniibacteriota bacterium</name>
    <dbReference type="NCBI Taxonomy" id="2212470"/>
    <lineage>
        <taxon>Bacteria</taxon>
        <taxon>Candidatus Eiseniibacteriota</taxon>
    </lineage>
</organism>